<comment type="catalytic activity">
    <reaction evidence="5">
        <text>L-histidinol + 2 NAD(+) + H2O = L-histidine + 2 NADH + 3 H(+)</text>
        <dbReference type="Rhea" id="RHEA:20641"/>
        <dbReference type="ChEBI" id="CHEBI:15377"/>
        <dbReference type="ChEBI" id="CHEBI:15378"/>
        <dbReference type="ChEBI" id="CHEBI:57540"/>
        <dbReference type="ChEBI" id="CHEBI:57595"/>
        <dbReference type="ChEBI" id="CHEBI:57699"/>
        <dbReference type="ChEBI" id="CHEBI:57945"/>
        <dbReference type="EC" id="1.1.1.23"/>
    </reaction>
</comment>
<dbReference type="GO" id="GO:0004399">
    <property type="term" value="F:histidinol dehydrogenase activity"/>
    <property type="evidence" value="ECO:0007669"/>
    <property type="project" value="UniProtKB-UniRule"/>
</dbReference>
<keyword evidence="5" id="KW-0028">Amino-acid biosynthesis</keyword>
<feature type="binding site" evidence="5 8">
    <location>
        <position position="208"/>
    </location>
    <ligand>
        <name>NAD(+)</name>
        <dbReference type="ChEBI" id="CHEBI:57540"/>
    </ligand>
</feature>
<comment type="cofactor">
    <cofactor evidence="5 10">
        <name>Zn(2+)</name>
        <dbReference type="ChEBI" id="CHEBI:29105"/>
    </cofactor>
    <text evidence="5 10">Binds 1 zinc ion per subunit.</text>
</comment>
<dbReference type="EMBL" id="RQHV01000061">
    <property type="protein sequence ID" value="TGN08402.1"/>
    <property type="molecule type" value="Genomic_DNA"/>
</dbReference>
<dbReference type="EC" id="1.1.1.23" evidence="5"/>
<dbReference type="GO" id="GO:0000105">
    <property type="term" value="P:L-histidine biosynthetic process"/>
    <property type="evidence" value="ECO:0007669"/>
    <property type="project" value="UniProtKB-UniRule"/>
</dbReference>
<dbReference type="PANTHER" id="PTHR21256:SF2">
    <property type="entry name" value="HISTIDINE BIOSYNTHESIS TRIFUNCTIONAL PROTEIN"/>
    <property type="match status" value="1"/>
</dbReference>
<evidence type="ECO:0000256" key="4">
    <source>
        <dbReference type="ARBA" id="ARBA00023002"/>
    </source>
</evidence>
<dbReference type="InterPro" id="IPR001692">
    <property type="entry name" value="Histidinol_DH_CS"/>
</dbReference>
<dbReference type="Gene3D" id="1.20.5.1300">
    <property type="match status" value="1"/>
</dbReference>
<dbReference type="GO" id="GO:0005829">
    <property type="term" value="C:cytosol"/>
    <property type="evidence" value="ECO:0007669"/>
    <property type="project" value="TreeGrafter"/>
</dbReference>
<evidence type="ECO:0000313" key="12">
    <source>
        <dbReference type="EMBL" id="TGN08402.1"/>
    </source>
</evidence>
<sequence length="431" mass="46682">MPVSIVQADLDRPSGFQHLLKKAKEDLSSAKEKVIPIIQSVKENGDKAVKEFTEKFDSIRLDSVVLDPSSIQTNVPRDVQTAFLTAKKNIEEFHRAQKRDSWNVKVDGNLLGVKYTPIPSLAVYAPGGTALYPSSVLMGIIPAKIAGVKEIQLVTPPQKGGLPDILVWLAQILEIDRIVTVGGAQGIAAVAYGTETIPRSEFVVGPGNSYVAAAKSYLAGIGQIGIDSPAGPSEVCIIADESANPKWVACDMLSQAEHGEDSSAVLLTTSAKFAESVSKELEIAFVERPKRLEMKKKAIYENSCICIFPSLADCVTFSNLLAPEHLEIQTEDPHSVFGGIEHAGSVFLGNYSPVAMGDYISGTNHILPTAGGSRIYSSLGVDSFLKRVTFQEITKESLNRLYPHVKLMSELEGLDEEHGTSVKVRYEEDLK</sequence>
<keyword evidence="3 5" id="KW-0862">Zinc</keyword>
<feature type="binding site" evidence="5 8">
    <location>
        <position position="124"/>
    </location>
    <ligand>
        <name>NAD(+)</name>
        <dbReference type="ChEBI" id="CHEBI:57540"/>
    </ligand>
</feature>
<evidence type="ECO:0000256" key="3">
    <source>
        <dbReference type="ARBA" id="ARBA00022833"/>
    </source>
</evidence>
<dbReference type="NCBIfam" id="TIGR00069">
    <property type="entry name" value="hisD"/>
    <property type="match status" value="1"/>
</dbReference>
<feature type="active site" description="Proton acceptor" evidence="5 7">
    <location>
        <position position="325"/>
    </location>
</feature>
<dbReference type="PIRSF" id="PIRSF000099">
    <property type="entry name" value="Histidinol_dh"/>
    <property type="match status" value="1"/>
</dbReference>
<evidence type="ECO:0000256" key="6">
    <source>
        <dbReference type="PIRNR" id="PIRNR000099"/>
    </source>
</evidence>
<feature type="binding site" evidence="5 8">
    <location>
        <position position="185"/>
    </location>
    <ligand>
        <name>NAD(+)</name>
        <dbReference type="ChEBI" id="CHEBI:57540"/>
    </ligand>
</feature>
<keyword evidence="5 8" id="KW-0520">NAD</keyword>
<dbReference type="HAMAP" id="MF_01024">
    <property type="entry name" value="HisD"/>
    <property type="match status" value="1"/>
</dbReference>
<gene>
    <name evidence="5 12" type="primary">hisD</name>
    <name evidence="12" type="ORF">EHS11_16020</name>
</gene>
<comment type="caution">
    <text evidence="12">The sequence shown here is derived from an EMBL/GenBank/DDBJ whole genome shotgun (WGS) entry which is preliminary data.</text>
</comment>
<evidence type="ECO:0000313" key="13">
    <source>
        <dbReference type="Proteomes" id="UP000298264"/>
    </source>
</evidence>
<dbReference type="GO" id="GO:0008270">
    <property type="term" value="F:zinc ion binding"/>
    <property type="evidence" value="ECO:0007669"/>
    <property type="project" value="UniProtKB-UniRule"/>
</dbReference>
<comment type="pathway">
    <text evidence="5">Amino-acid biosynthesis; L-histidine biosynthesis; L-histidine from 5-phospho-alpha-D-ribose 1-diphosphate: step 9/9.</text>
</comment>
<feature type="binding site" evidence="5 9">
    <location>
        <position position="258"/>
    </location>
    <ligand>
        <name>substrate</name>
    </ligand>
</feature>
<feature type="binding site" evidence="5 9">
    <location>
        <position position="325"/>
    </location>
    <ligand>
        <name>substrate</name>
    </ligand>
</feature>
<dbReference type="UniPathway" id="UPA00031">
    <property type="reaction ID" value="UER00014"/>
</dbReference>
<dbReference type="CDD" id="cd06572">
    <property type="entry name" value="Histidinol_dh"/>
    <property type="match status" value="1"/>
</dbReference>
<dbReference type="PANTHER" id="PTHR21256">
    <property type="entry name" value="HISTIDINOL DEHYDROGENASE HDH"/>
    <property type="match status" value="1"/>
</dbReference>
<dbReference type="OrthoDB" id="9805269at2"/>
<protein>
    <recommendedName>
        <fullName evidence="5">Histidinol dehydrogenase</fullName>
        <shortName evidence="5">HDH</shortName>
        <ecNumber evidence="5">1.1.1.23</ecNumber>
    </recommendedName>
</protein>
<proteinExistence type="inferred from homology"/>
<feature type="binding site" evidence="5 9">
    <location>
        <position position="233"/>
    </location>
    <ligand>
        <name>substrate</name>
    </ligand>
</feature>
<comment type="function">
    <text evidence="5">Catalyzes the sequential NAD-dependent oxidations of L-histidinol to L-histidinaldehyde and then to L-histidine.</text>
</comment>
<evidence type="ECO:0000256" key="1">
    <source>
        <dbReference type="ARBA" id="ARBA00010178"/>
    </source>
</evidence>
<dbReference type="InterPro" id="IPR012131">
    <property type="entry name" value="Hstdl_DH"/>
</dbReference>
<feature type="binding site" evidence="5 9">
    <location>
        <position position="255"/>
    </location>
    <ligand>
        <name>substrate</name>
    </ligand>
</feature>
<feature type="active site" description="Proton acceptor" evidence="5 7">
    <location>
        <position position="324"/>
    </location>
</feature>
<dbReference type="InterPro" id="IPR016161">
    <property type="entry name" value="Ald_DH/histidinol_DH"/>
</dbReference>
<evidence type="ECO:0000256" key="8">
    <source>
        <dbReference type="PIRSR" id="PIRSR000099-2"/>
    </source>
</evidence>
<feature type="binding site" evidence="5 10">
    <location>
        <position position="358"/>
    </location>
    <ligand>
        <name>Zn(2+)</name>
        <dbReference type="ChEBI" id="CHEBI:29105"/>
    </ligand>
</feature>
<dbReference type="FunFam" id="3.40.50.1980:FF:000001">
    <property type="entry name" value="Histidinol dehydrogenase"/>
    <property type="match status" value="1"/>
</dbReference>
<dbReference type="PRINTS" id="PR00083">
    <property type="entry name" value="HOLDHDRGNASE"/>
</dbReference>
<name>A0A4R9LLG1_9LEPT</name>
<dbReference type="Pfam" id="PF00815">
    <property type="entry name" value="Histidinol_dh"/>
    <property type="match status" value="1"/>
</dbReference>
<dbReference type="Proteomes" id="UP000298264">
    <property type="component" value="Unassembled WGS sequence"/>
</dbReference>
<comment type="similarity">
    <text evidence="1 5 6 11">Belongs to the histidinol dehydrogenase family.</text>
</comment>
<evidence type="ECO:0000256" key="11">
    <source>
        <dbReference type="RuleBase" id="RU004175"/>
    </source>
</evidence>
<dbReference type="AlphaFoldDB" id="A0A4R9LLG1"/>
<feature type="binding site" evidence="5 10">
    <location>
        <position position="258"/>
    </location>
    <ligand>
        <name>Zn(2+)</name>
        <dbReference type="ChEBI" id="CHEBI:29105"/>
    </ligand>
</feature>
<organism evidence="12 13">
    <name type="scientific">Leptospira ilyithenensis</name>
    <dbReference type="NCBI Taxonomy" id="2484901"/>
    <lineage>
        <taxon>Bacteria</taxon>
        <taxon>Pseudomonadati</taxon>
        <taxon>Spirochaetota</taxon>
        <taxon>Spirochaetia</taxon>
        <taxon>Leptospirales</taxon>
        <taxon>Leptospiraceae</taxon>
        <taxon>Leptospira</taxon>
    </lineage>
</organism>
<dbReference type="Gene3D" id="3.40.50.1980">
    <property type="entry name" value="Nitrogenase molybdenum iron protein domain"/>
    <property type="match status" value="2"/>
</dbReference>
<feature type="binding site" evidence="5 9">
    <location>
        <position position="412"/>
    </location>
    <ligand>
        <name>substrate</name>
    </ligand>
</feature>
<feature type="binding site" evidence="5 10">
    <location>
        <position position="418"/>
    </location>
    <ligand>
        <name>Zn(2+)</name>
        <dbReference type="ChEBI" id="CHEBI:29105"/>
    </ligand>
</feature>
<evidence type="ECO:0000256" key="7">
    <source>
        <dbReference type="PIRSR" id="PIRSR000099-1"/>
    </source>
</evidence>
<reference evidence="12" key="1">
    <citation type="journal article" date="2019" name="PLoS Negl. Trop. Dis.">
        <title>Revisiting the worldwide diversity of Leptospira species in the environment.</title>
        <authorList>
            <person name="Vincent A.T."/>
            <person name="Schiettekatte O."/>
            <person name="Bourhy P."/>
            <person name="Veyrier F.J."/>
            <person name="Picardeau M."/>
        </authorList>
    </citation>
    <scope>NUCLEOTIDE SEQUENCE [LARGE SCALE GENOMIC DNA]</scope>
    <source>
        <strain evidence="12">201400974</strain>
    </source>
</reference>
<keyword evidence="13" id="KW-1185">Reference proteome</keyword>
<feature type="binding site" evidence="5 10">
    <location>
        <position position="255"/>
    </location>
    <ligand>
        <name>Zn(2+)</name>
        <dbReference type="ChEBI" id="CHEBI:29105"/>
    </ligand>
</feature>
<accession>A0A4R9LLG1</accession>
<keyword evidence="4 5" id="KW-0560">Oxidoreductase</keyword>
<dbReference type="SUPFAM" id="SSF53720">
    <property type="entry name" value="ALDH-like"/>
    <property type="match status" value="1"/>
</dbReference>
<dbReference type="GO" id="GO:0051287">
    <property type="term" value="F:NAD binding"/>
    <property type="evidence" value="ECO:0007669"/>
    <property type="project" value="InterPro"/>
</dbReference>
<keyword evidence="2 5" id="KW-0479">Metal-binding</keyword>
<evidence type="ECO:0000256" key="9">
    <source>
        <dbReference type="PIRSR" id="PIRSR000099-3"/>
    </source>
</evidence>
<keyword evidence="5" id="KW-0368">Histidine biosynthesis</keyword>
<dbReference type="InterPro" id="IPR022695">
    <property type="entry name" value="Histidinol_DH_monofunct"/>
</dbReference>
<evidence type="ECO:0000256" key="5">
    <source>
        <dbReference type="HAMAP-Rule" id="MF_01024"/>
    </source>
</evidence>
<evidence type="ECO:0000256" key="10">
    <source>
        <dbReference type="PIRSR" id="PIRSR000099-4"/>
    </source>
</evidence>
<feature type="binding site" evidence="5 9">
    <location>
        <position position="358"/>
    </location>
    <ligand>
        <name>substrate</name>
    </ligand>
</feature>
<evidence type="ECO:0000256" key="2">
    <source>
        <dbReference type="ARBA" id="ARBA00022723"/>
    </source>
</evidence>
<dbReference type="PROSITE" id="PS00611">
    <property type="entry name" value="HISOL_DEHYDROGENASE"/>
    <property type="match status" value="1"/>
</dbReference>
<dbReference type="RefSeq" id="WP_135765355.1">
    <property type="nucleotide sequence ID" value="NZ_RQHV01000061.1"/>
</dbReference>
<feature type="binding site" evidence="5 9">
    <location>
        <position position="418"/>
    </location>
    <ligand>
        <name>substrate</name>
    </ligand>
</feature>